<feature type="binding site" evidence="7">
    <location>
        <position position="86"/>
    </location>
    <ligand>
        <name>ATP</name>
        <dbReference type="ChEBI" id="CHEBI:30616"/>
    </ligand>
</feature>
<gene>
    <name evidence="10" type="ORF">ACOC_LOCUS7090</name>
</gene>
<keyword evidence="5" id="KW-0829">Tyrosine-protein kinase</keyword>
<reference evidence="12" key="1">
    <citation type="submission" date="2017-02" db="UniProtKB">
        <authorList>
            <consortium name="WormBaseParasite"/>
        </authorList>
    </citation>
    <scope>IDENTIFICATION</scope>
</reference>
<accession>A0A0R3PPG6</accession>
<dbReference type="WBParaSite" id="ACOC_0000708901-mRNA-1">
    <property type="protein sequence ID" value="ACOC_0000708901-mRNA-1"/>
    <property type="gene ID" value="ACOC_0000708901"/>
</dbReference>
<evidence type="ECO:0000256" key="4">
    <source>
        <dbReference type="ARBA" id="ARBA00022840"/>
    </source>
</evidence>
<dbReference type="Gene3D" id="1.10.510.10">
    <property type="entry name" value="Transferase(Phosphotransferase) domain 1"/>
    <property type="match status" value="1"/>
</dbReference>
<dbReference type="AlphaFoldDB" id="A0A0R3PPG6"/>
<dbReference type="PROSITE" id="PS50011">
    <property type="entry name" value="PROTEIN_KINASE_DOM"/>
    <property type="match status" value="1"/>
</dbReference>
<dbReference type="GO" id="GO:0005524">
    <property type="term" value="F:ATP binding"/>
    <property type="evidence" value="ECO:0007669"/>
    <property type="project" value="UniProtKB-UniRule"/>
</dbReference>
<dbReference type="InterPro" id="IPR017441">
    <property type="entry name" value="Protein_kinase_ATP_BS"/>
</dbReference>
<feature type="domain" description="SH2" evidence="8">
    <location>
        <begin position="23"/>
        <end position="112"/>
    </location>
</feature>
<dbReference type="InterPro" id="IPR011009">
    <property type="entry name" value="Kinase-like_dom_sf"/>
</dbReference>
<evidence type="ECO:0000259" key="9">
    <source>
        <dbReference type="PROSITE" id="PS50011"/>
    </source>
</evidence>
<dbReference type="Proteomes" id="UP000267027">
    <property type="component" value="Unassembled WGS sequence"/>
</dbReference>
<dbReference type="EMBL" id="UYYA01004004">
    <property type="protein sequence ID" value="VDM58675.1"/>
    <property type="molecule type" value="Genomic_DNA"/>
</dbReference>
<dbReference type="Gene3D" id="3.30.505.10">
    <property type="entry name" value="SH2 domain"/>
    <property type="match status" value="1"/>
</dbReference>
<dbReference type="PROSITE" id="PS00107">
    <property type="entry name" value="PROTEIN_KINASE_ATP"/>
    <property type="match status" value="1"/>
</dbReference>
<evidence type="ECO:0000256" key="3">
    <source>
        <dbReference type="ARBA" id="ARBA00022777"/>
    </source>
</evidence>
<dbReference type="InterPro" id="IPR000980">
    <property type="entry name" value="SH2"/>
</dbReference>
<keyword evidence="4 7" id="KW-0067">ATP-binding</keyword>
<dbReference type="OMA" id="ICKEARF"/>
<dbReference type="InterPro" id="IPR036860">
    <property type="entry name" value="SH2_dom_sf"/>
</dbReference>
<dbReference type="STRING" id="334426.A0A0R3PPG6"/>
<evidence type="ECO:0000313" key="10">
    <source>
        <dbReference type="EMBL" id="VDM58675.1"/>
    </source>
</evidence>
<dbReference type="InterPro" id="IPR001245">
    <property type="entry name" value="Ser-Thr/Tyr_kinase_cat_dom"/>
</dbReference>
<dbReference type="InterPro" id="IPR050198">
    <property type="entry name" value="Non-receptor_tyrosine_kinases"/>
</dbReference>
<reference evidence="10 11" key="2">
    <citation type="submission" date="2018-11" db="EMBL/GenBank/DDBJ databases">
        <authorList>
            <consortium name="Pathogen Informatics"/>
        </authorList>
    </citation>
    <scope>NUCLEOTIDE SEQUENCE [LARGE SCALE GENOMIC DNA]</scope>
    <source>
        <strain evidence="10 11">Costa Rica</strain>
    </source>
</reference>
<keyword evidence="1" id="KW-0808">Transferase</keyword>
<dbReference type="OrthoDB" id="535945at2759"/>
<evidence type="ECO:0000256" key="7">
    <source>
        <dbReference type="PROSITE-ProRule" id="PRU10141"/>
    </source>
</evidence>
<evidence type="ECO:0000256" key="2">
    <source>
        <dbReference type="ARBA" id="ARBA00022741"/>
    </source>
</evidence>
<dbReference type="SUPFAM" id="SSF56112">
    <property type="entry name" value="Protein kinase-like (PK-like)"/>
    <property type="match status" value="1"/>
</dbReference>
<dbReference type="PANTHER" id="PTHR24418">
    <property type="entry name" value="TYROSINE-PROTEIN KINASE"/>
    <property type="match status" value="1"/>
</dbReference>
<organism evidence="12">
    <name type="scientific">Angiostrongylus costaricensis</name>
    <name type="common">Nematode worm</name>
    <dbReference type="NCBI Taxonomy" id="334426"/>
    <lineage>
        <taxon>Eukaryota</taxon>
        <taxon>Metazoa</taxon>
        <taxon>Ecdysozoa</taxon>
        <taxon>Nematoda</taxon>
        <taxon>Chromadorea</taxon>
        <taxon>Rhabditida</taxon>
        <taxon>Rhabditina</taxon>
        <taxon>Rhabditomorpha</taxon>
        <taxon>Strongyloidea</taxon>
        <taxon>Metastrongylidae</taxon>
        <taxon>Angiostrongylus</taxon>
    </lineage>
</organism>
<dbReference type="InterPro" id="IPR000719">
    <property type="entry name" value="Prot_kinase_dom"/>
</dbReference>
<evidence type="ECO:0000313" key="12">
    <source>
        <dbReference type="WBParaSite" id="ACOC_0000708901-mRNA-1"/>
    </source>
</evidence>
<evidence type="ECO:0000259" key="8">
    <source>
        <dbReference type="PROSITE" id="PS50001"/>
    </source>
</evidence>
<evidence type="ECO:0000256" key="6">
    <source>
        <dbReference type="PROSITE-ProRule" id="PRU00191"/>
    </source>
</evidence>
<name>A0A0R3PPG6_ANGCS</name>
<feature type="domain" description="Protein kinase" evidence="9">
    <location>
        <begin position="55"/>
        <end position="209"/>
    </location>
</feature>
<protein>
    <submittedName>
        <fullName evidence="12">Protein kinase domain-containing protein</fullName>
    </submittedName>
</protein>
<dbReference type="Pfam" id="PF07714">
    <property type="entry name" value="PK_Tyr_Ser-Thr"/>
    <property type="match status" value="1"/>
</dbReference>
<dbReference type="PROSITE" id="PS50001">
    <property type="entry name" value="SH2"/>
    <property type="match status" value="1"/>
</dbReference>
<proteinExistence type="predicted"/>
<keyword evidence="6" id="KW-0727">SH2 domain</keyword>
<keyword evidence="11" id="KW-1185">Reference proteome</keyword>
<keyword evidence="2 7" id="KW-0547">Nucleotide-binding</keyword>
<dbReference type="GO" id="GO:0004713">
    <property type="term" value="F:protein tyrosine kinase activity"/>
    <property type="evidence" value="ECO:0007669"/>
    <property type="project" value="UniProtKB-KW"/>
</dbReference>
<keyword evidence="3" id="KW-0418">Kinase</keyword>
<evidence type="ECO:0000256" key="1">
    <source>
        <dbReference type="ARBA" id="ARBA00022679"/>
    </source>
</evidence>
<dbReference type="Gene3D" id="3.30.200.20">
    <property type="entry name" value="Phosphorylase Kinase, domain 1"/>
    <property type="match status" value="1"/>
</dbReference>
<sequence length="209" mass="23778">MPEYKDVKSCDSSSKATLDEHQWFHGMLPREDIDRLLTEDGQFLVRVTEPRPDMITLDQLIGKGAFGEVYSGTLTLGINTVRVAVKVHKGGTVNKEVIAEICKEARFMRHYRHPNVIKFYGVAVERDPLMLVMELVTGGALDSLLRKKKDEFSLQDLLYFAYTASKGLEYLHDNACIHRDVAARFSCFFCDLELSIHSFPISLFHYSPS</sequence>
<evidence type="ECO:0000256" key="5">
    <source>
        <dbReference type="ARBA" id="ARBA00023137"/>
    </source>
</evidence>
<evidence type="ECO:0000313" key="11">
    <source>
        <dbReference type="Proteomes" id="UP000267027"/>
    </source>
</evidence>